<dbReference type="SMART" id="SM00054">
    <property type="entry name" value="EFh"/>
    <property type="match status" value="3"/>
</dbReference>
<keyword evidence="6" id="KW-1185">Reference proteome</keyword>
<evidence type="ECO:0000256" key="2">
    <source>
        <dbReference type="ARBA" id="ARBA00022737"/>
    </source>
</evidence>
<keyword evidence="3" id="KW-0106">Calcium</keyword>
<dbReference type="Pfam" id="PF13499">
    <property type="entry name" value="EF-hand_7"/>
    <property type="match status" value="1"/>
</dbReference>
<dbReference type="InterPro" id="IPR002048">
    <property type="entry name" value="EF_hand_dom"/>
</dbReference>
<dbReference type="CDD" id="cd00051">
    <property type="entry name" value="EFh"/>
    <property type="match status" value="1"/>
</dbReference>
<dbReference type="Gene3D" id="1.10.238.10">
    <property type="entry name" value="EF-hand"/>
    <property type="match status" value="2"/>
</dbReference>
<dbReference type="OrthoDB" id="26525at2759"/>
<proteinExistence type="predicted"/>
<dbReference type="Pfam" id="PF13405">
    <property type="entry name" value="EF-hand_6"/>
    <property type="match status" value="1"/>
</dbReference>
<keyword evidence="2" id="KW-0677">Repeat</keyword>
<protein>
    <recommendedName>
        <fullName evidence="4">EF-hand domain-containing protein</fullName>
    </recommendedName>
</protein>
<reference evidence="5" key="2">
    <citation type="submission" date="2020-08" db="EMBL/GenBank/DDBJ databases">
        <title>Plant Genome Project.</title>
        <authorList>
            <person name="Zhang R.-G."/>
        </authorList>
    </citation>
    <scope>NUCLEOTIDE SEQUENCE</scope>
    <source>
        <strain evidence="5">Huo1</strain>
        <tissue evidence="5">Leaf</tissue>
    </source>
</reference>
<evidence type="ECO:0000256" key="3">
    <source>
        <dbReference type="ARBA" id="ARBA00022837"/>
    </source>
</evidence>
<dbReference type="PROSITE" id="PS00018">
    <property type="entry name" value="EF_HAND_1"/>
    <property type="match status" value="1"/>
</dbReference>
<sequence>MKTCTTYCKRVFNSFDEDRDGKITPSQLQSCLAMMGGRLSSEEAEMVAQPLLSSGLVGLAEFASLVEGDGEEDKREDLRKAFEMYKNEGEECITPRSLKNMLGRLGDWSVDECVVMINKFDVNGDGVLCFQEFQLMMMIN</sequence>
<dbReference type="AlphaFoldDB" id="A0A8X8WR72"/>
<evidence type="ECO:0000256" key="1">
    <source>
        <dbReference type="ARBA" id="ARBA00022723"/>
    </source>
</evidence>
<dbReference type="PROSITE" id="PS50222">
    <property type="entry name" value="EF_HAND_2"/>
    <property type="match status" value="2"/>
</dbReference>
<dbReference type="InterPro" id="IPR011992">
    <property type="entry name" value="EF-hand-dom_pair"/>
</dbReference>
<name>A0A8X8WR72_SALSN</name>
<dbReference type="InterPro" id="IPR018247">
    <property type="entry name" value="EF_Hand_1_Ca_BS"/>
</dbReference>
<organism evidence="5">
    <name type="scientific">Salvia splendens</name>
    <name type="common">Scarlet sage</name>
    <dbReference type="NCBI Taxonomy" id="180675"/>
    <lineage>
        <taxon>Eukaryota</taxon>
        <taxon>Viridiplantae</taxon>
        <taxon>Streptophyta</taxon>
        <taxon>Embryophyta</taxon>
        <taxon>Tracheophyta</taxon>
        <taxon>Spermatophyta</taxon>
        <taxon>Magnoliopsida</taxon>
        <taxon>eudicotyledons</taxon>
        <taxon>Gunneridae</taxon>
        <taxon>Pentapetalae</taxon>
        <taxon>asterids</taxon>
        <taxon>lamiids</taxon>
        <taxon>Lamiales</taxon>
        <taxon>Lamiaceae</taxon>
        <taxon>Nepetoideae</taxon>
        <taxon>Mentheae</taxon>
        <taxon>Salviinae</taxon>
        <taxon>Salvia</taxon>
        <taxon>Salvia subgen. Calosphace</taxon>
        <taxon>core Calosphace</taxon>
    </lineage>
</organism>
<reference evidence="5" key="1">
    <citation type="submission" date="2018-01" db="EMBL/GenBank/DDBJ databases">
        <authorList>
            <person name="Mao J.F."/>
        </authorList>
    </citation>
    <scope>NUCLEOTIDE SEQUENCE</scope>
    <source>
        <strain evidence="5">Huo1</strain>
        <tissue evidence="5">Leaf</tissue>
    </source>
</reference>
<gene>
    <name evidence="5" type="ORF">SASPL_140202</name>
</gene>
<dbReference type="InterPro" id="IPR039647">
    <property type="entry name" value="EF_hand_pair_protein_CML-like"/>
</dbReference>
<feature type="domain" description="EF-hand" evidence="4">
    <location>
        <begin position="108"/>
        <end position="140"/>
    </location>
</feature>
<dbReference type="FunFam" id="1.10.238.10:FF:000003">
    <property type="entry name" value="Calmodulin A"/>
    <property type="match status" value="1"/>
</dbReference>
<dbReference type="Proteomes" id="UP000298416">
    <property type="component" value="Unassembled WGS sequence"/>
</dbReference>
<dbReference type="EMBL" id="PNBA02000015">
    <property type="protein sequence ID" value="KAG6398733.1"/>
    <property type="molecule type" value="Genomic_DNA"/>
</dbReference>
<evidence type="ECO:0000313" key="5">
    <source>
        <dbReference type="EMBL" id="KAG6398733.1"/>
    </source>
</evidence>
<feature type="domain" description="EF-hand" evidence="4">
    <location>
        <begin position="3"/>
        <end position="38"/>
    </location>
</feature>
<evidence type="ECO:0000313" key="6">
    <source>
        <dbReference type="Proteomes" id="UP000298416"/>
    </source>
</evidence>
<keyword evidence="1" id="KW-0479">Metal-binding</keyword>
<dbReference type="PANTHER" id="PTHR10891">
    <property type="entry name" value="EF-HAND CALCIUM-BINDING DOMAIN CONTAINING PROTEIN"/>
    <property type="match status" value="1"/>
</dbReference>
<dbReference type="GO" id="GO:0005509">
    <property type="term" value="F:calcium ion binding"/>
    <property type="evidence" value="ECO:0007669"/>
    <property type="project" value="InterPro"/>
</dbReference>
<dbReference type="SUPFAM" id="SSF47473">
    <property type="entry name" value="EF-hand"/>
    <property type="match status" value="1"/>
</dbReference>
<evidence type="ECO:0000259" key="4">
    <source>
        <dbReference type="PROSITE" id="PS50222"/>
    </source>
</evidence>
<accession>A0A8X8WR72</accession>
<comment type="caution">
    <text evidence="5">The sequence shown here is derived from an EMBL/GenBank/DDBJ whole genome shotgun (WGS) entry which is preliminary data.</text>
</comment>